<dbReference type="OrthoDB" id="7875566at2"/>
<evidence type="ECO:0000313" key="1">
    <source>
        <dbReference type="EMBL" id="KZL17694.1"/>
    </source>
</evidence>
<sequence length="369" mass="41005">MSSGLTPQSAELWVRLVGKNLQSEVEQLRPHIENMGMKWANPQPRIMPHLIEETGLGMLSPYVDNVYELYDDGLEWLRIRGFEAAVYKGLGFIGYGGTLEVAPSRRRKWHWDQLALDRLPITEADLPRVAGVARLSVSRRTKVARVFRGYDIRALELSYSKLGSTILSAHSGVRVGEDQTKWSFGQYHEIALALDKATQQALGIHIDGGDGLSWDDLTVPWEGVDVPWEDLGAGTAQRFMAGEFVRLGGYLGFYREDGSLIGARRFKITQQVSSETTTYQINGEKVGPDPAGQRVFIEALTGFGNGAGEELHSIALLMGAKPVVGLPQAQSWLLPDQIVTPIAPVLHQPLAFEFQHTRRERIKLLLSFS</sequence>
<reference evidence="1 2" key="1">
    <citation type="journal article" date="2016" name="Front. Microbiol.">
        <title>Comparative Genomic Analysis Reveals a Diverse Repertoire of Genes Involved in Prokaryote-Eukaryote Interactions within the Pseudovibrio Genus.</title>
        <authorList>
            <person name="Romano S."/>
            <person name="Fernandez-Guerra A."/>
            <person name="Reen F.J."/>
            <person name="Glockner F.O."/>
            <person name="Crowley S.P."/>
            <person name="O'Sullivan O."/>
            <person name="Cotter P.D."/>
            <person name="Adams C."/>
            <person name="Dobson A.D."/>
            <person name="O'Gara F."/>
        </authorList>
    </citation>
    <scope>NUCLEOTIDE SEQUENCE [LARGE SCALE GENOMIC DNA]</scope>
    <source>
        <strain evidence="1 2">Ad2</strain>
    </source>
</reference>
<protein>
    <recommendedName>
        <fullName evidence="3">Phage tail protein (Tail_P2_I)</fullName>
    </recommendedName>
</protein>
<evidence type="ECO:0000313" key="2">
    <source>
        <dbReference type="Proteomes" id="UP000076577"/>
    </source>
</evidence>
<keyword evidence="2" id="KW-1185">Reference proteome</keyword>
<gene>
    <name evidence="1" type="ORF">PsAD2_03031</name>
</gene>
<dbReference type="PATRIC" id="fig|989403.3.peg.3247"/>
<comment type="caution">
    <text evidence="1">The sequence shown here is derived from an EMBL/GenBank/DDBJ whole genome shotgun (WGS) entry which is preliminary data.</text>
</comment>
<organism evidence="1 2">
    <name type="scientific">Pseudovibrio axinellae</name>
    <dbReference type="NCBI Taxonomy" id="989403"/>
    <lineage>
        <taxon>Bacteria</taxon>
        <taxon>Pseudomonadati</taxon>
        <taxon>Pseudomonadota</taxon>
        <taxon>Alphaproteobacteria</taxon>
        <taxon>Hyphomicrobiales</taxon>
        <taxon>Stappiaceae</taxon>
        <taxon>Pseudovibrio</taxon>
    </lineage>
</organism>
<evidence type="ECO:0008006" key="3">
    <source>
        <dbReference type="Google" id="ProtNLM"/>
    </source>
</evidence>
<dbReference type="STRING" id="989403.SAMN05421798_11050"/>
<dbReference type="EMBL" id="LMCB01000030">
    <property type="protein sequence ID" value="KZL17694.1"/>
    <property type="molecule type" value="Genomic_DNA"/>
</dbReference>
<dbReference type="Proteomes" id="UP000076577">
    <property type="component" value="Unassembled WGS sequence"/>
</dbReference>
<accession>A0A165XGZ5</accession>
<proteinExistence type="predicted"/>
<dbReference type="RefSeq" id="WP_068007520.1">
    <property type="nucleotide sequence ID" value="NZ_FOFM01000010.1"/>
</dbReference>
<name>A0A165XGZ5_9HYPH</name>
<dbReference type="AlphaFoldDB" id="A0A165XGZ5"/>